<dbReference type="RefSeq" id="WP_068845129.1">
    <property type="nucleotide sequence ID" value="NZ_LYDR01000001.1"/>
</dbReference>
<keyword evidence="4" id="KW-1185">Reference proteome</keyword>
<organism evidence="3 4">
    <name type="scientific">Planctopirus hydrillae</name>
    <dbReference type="NCBI Taxonomy" id="1841610"/>
    <lineage>
        <taxon>Bacteria</taxon>
        <taxon>Pseudomonadati</taxon>
        <taxon>Planctomycetota</taxon>
        <taxon>Planctomycetia</taxon>
        <taxon>Planctomycetales</taxon>
        <taxon>Planctomycetaceae</taxon>
        <taxon>Planctopirus</taxon>
    </lineage>
</organism>
<name>A0A1C3EU03_9PLAN</name>
<dbReference type="Gene3D" id="2.160.20.80">
    <property type="entry name" value="E3 ubiquitin-protein ligase SopA"/>
    <property type="match status" value="1"/>
</dbReference>
<reference evidence="3 4" key="1">
    <citation type="submission" date="2016-05" db="EMBL/GenBank/DDBJ databases">
        <title>Genomic and physiological characterization of Planctopirus sp. isolated from fresh water lake.</title>
        <authorList>
            <person name="Subhash Y."/>
            <person name="Ramana C."/>
        </authorList>
    </citation>
    <scope>NUCLEOTIDE SEQUENCE [LARGE SCALE GENOMIC DNA]</scope>
    <source>
        <strain evidence="3 4">JC280</strain>
    </source>
</reference>
<keyword evidence="2" id="KW-0472">Membrane</keyword>
<dbReference type="STRING" id="1841610.A6X21_01780"/>
<feature type="transmembrane region" description="Helical" evidence="2">
    <location>
        <begin position="410"/>
        <end position="432"/>
    </location>
</feature>
<evidence type="ECO:0000313" key="3">
    <source>
        <dbReference type="EMBL" id="ODA36827.1"/>
    </source>
</evidence>
<proteinExistence type="predicted"/>
<dbReference type="AlphaFoldDB" id="A0A1C3EU03"/>
<sequence>MTELNPASDDLELTNHAPEELPEDSPSGRLPLMEAATALAMLKEGKPLADVRIEKLTLQGEFTAPIIFKNVVLDRLTIKKAIFHEVVEFAKCTIYRARCEKKSTFEKSFCMHLCKLKGCIFSGLTIQGLARFDLSQFFGKGDFKYCVFQKDAKFWEVTCDGWFGFQHCEFHGLADLRSMSIGQGLTFNHCLFQQDALFRGISIEKKLDFDVSHFDGMIDLSKAKLRDFVYLETISQGVRQQFAFANAVVDRMLIKPKQIEGRLASENSGNHELAMREYGLLKAIFQTLHRFDEEDWAYYRFKVNQRKSKPRSWLRPWTKLAQICDLVFLDWGCGYGTNPGRAVVSALLAMLFFAILYAIGYQHFEIDSPPIADLPADGIINRVVYSLMTTVSVFTSGFGGDQFNTAHGWVLIPLNIEALLGTLLWGLFVVAFSRKVIR</sequence>
<dbReference type="EMBL" id="LYDR01000001">
    <property type="protein sequence ID" value="ODA36827.1"/>
    <property type="molecule type" value="Genomic_DNA"/>
</dbReference>
<dbReference type="OrthoDB" id="208382at2"/>
<feature type="region of interest" description="Disordered" evidence="1">
    <location>
        <begin position="1"/>
        <end position="29"/>
    </location>
</feature>
<comment type="caution">
    <text evidence="3">The sequence shown here is derived from an EMBL/GenBank/DDBJ whole genome shotgun (WGS) entry which is preliminary data.</text>
</comment>
<keyword evidence="2" id="KW-1133">Transmembrane helix</keyword>
<dbReference type="Proteomes" id="UP000094828">
    <property type="component" value="Unassembled WGS sequence"/>
</dbReference>
<feature type="transmembrane region" description="Helical" evidence="2">
    <location>
        <begin position="342"/>
        <end position="359"/>
    </location>
</feature>
<gene>
    <name evidence="3" type="ORF">A6X21_01780</name>
</gene>
<evidence type="ECO:0000313" key="4">
    <source>
        <dbReference type="Proteomes" id="UP000094828"/>
    </source>
</evidence>
<evidence type="ECO:0000256" key="1">
    <source>
        <dbReference type="SAM" id="MobiDB-lite"/>
    </source>
</evidence>
<evidence type="ECO:0008006" key="5">
    <source>
        <dbReference type="Google" id="ProtNLM"/>
    </source>
</evidence>
<keyword evidence="2" id="KW-0812">Transmembrane</keyword>
<protein>
    <recommendedName>
        <fullName evidence="5">Potassium channel domain-containing protein</fullName>
    </recommendedName>
</protein>
<evidence type="ECO:0000256" key="2">
    <source>
        <dbReference type="SAM" id="Phobius"/>
    </source>
</evidence>
<accession>A0A1C3EU03</accession>
<feature type="transmembrane region" description="Helical" evidence="2">
    <location>
        <begin position="379"/>
        <end position="398"/>
    </location>
</feature>